<feature type="signal peptide" evidence="1">
    <location>
        <begin position="1"/>
        <end position="23"/>
    </location>
</feature>
<evidence type="ECO:0000313" key="2">
    <source>
        <dbReference type="EMBL" id="HFK98187.1"/>
    </source>
</evidence>
<keyword evidence="1" id="KW-0732">Signal</keyword>
<comment type="caution">
    <text evidence="2">The sequence shown here is derived from an EMBL/GenBank/DDBJ whole genome shotgun (WGS) entry which is preliminary data.</text>
</comment>
<accession>A0A832A5V2</accession>
<sequence>MQRFAKGFLVLLAALIFATPAVAMNINVNNTGDALIYPLYVALDGGWQTKLTVINTSEQYSTVAKLVVRSWKNSQELLDFLLYLSPADVWTGTLKYDPALGKVVMESTDDSCLVEIGVFASATKPLYQPLVATSDPSDNGFLGYVYVINAATNPTATGPSLAAKSGIFSWYHGLVGGVSGAPLPVPAYPKNILSGYADISWMGTGSSFALKPVAVMNYQNKVWIDAGFETVLAGLNETSIGLVRLEDLLAKKTVRLPYYNSSTKGHSFHFFTFPTKISGITDKHGFWWDIGTDRNSPADDKARACAVAGAKIFDTTEKFSVFSPSPVAQMCTEIFWVEALPNIVPFPEGWIRYSFNSVPAIYDKQAGRGPGNPIVRDRYAPVIPFVVNVGPQGLFSLQTAWEGGDLNRYSFFDFKPGIDVPNAFVQGVDPAWNNWYTEPGLEVTPF</sequence>
<dbReference type="EMBL" id="DSTK01000037">
    <property type="protein sequence ID" value="HFK98187.1"/>
    <property type="molecule type" value="Genomic_DNA"/>
</dbReference>
<proteinExistence type="predicted"/>
<gene>
    <name evidence="2" type="ORF">ENS06_12815</name>
</gene>
<evidence type="ECO:0008006" key="3">
    <source>
        <dbReference type="Google" id="ProtNLM"/>
    </source>
</evidence>
<reference evidence="2" key="1">
    <citation type="journal article" date="2020" name="mSystems">
        <title>Genome- and Community-Level Interaction Insights into Carbon Utilization and Element Cycling Functions of Hydrothermarchaeota in Hydrothermal Sediment.</title>
        <authorList>
            <person name="Zhou Z."/>
            <person name="Liu Y."/>
            <person name="Xu W."/>
            <person name="Pan J."/>
            <person name="Luo Z.H."/>
            <person name="Li M."/>
        </authorList>
    </citation>
    <scope>NUCLEOTIDE SEQUENCE [LARGE SCALE GENOMIC DNA]</scope>
    <source>
        <strain evidence="2">SpSt-456</strain>
    </source>
</reference>
<name>A0A832A5V2_9BACT</name>
<protein>
    <recommendedName>
        <fullName evidence="3">DUF4842 domain-containing protein</fullName>
    </recommendedName>
</protein>
<organism evidence="2">
    <name type="scientific">Desulfacinum infernum</name>
    <dbReference type="NCBI Taxonomy" id="35837"/>
    <lineage>
        <taxon>Bacteria</taxon>
        <taxon>Pseudomonadati</taxon>
        <taxon>Thermodesulfobacteriota</taxon>
        <taxon>Syntrophobacteria</taxon>
        <taxon>Syntrophobacterales</taxon>
        <taxon>Syntrophobacteraceae</taxon>
        <taxon>Desulfacinum</taxon>
    </lineage>
</organism>
<feature type="chain" id="PRO_5032822869" description="DUF4842 domain-containing protein" evidence="1">
    <location>
        <begin position="24"/>
        <end position="446"/>
    </location>
</feature>
<dbReference type="AlphaFoldDB" id="A0A832A5V2"/>
<evidence type="ECO:0000256" key="1">
    <source>
        <dbReference type="SAM" id="SignalP"/>
    </source>
</evidence>